<accession>A0A6A5HNH5</accession>
<dbReference type="Proteomes" id="UP000483820">
    <property type="component" value="Chromosome I"/>
</dbReference>
<evidence type="ECO:0000313" key="1">
    <source>
        <dbReference type="EMBL" id="KAF1769800.1"/>
    </source>
</evidence>
<name>A0A6A5HNH5_CAERE</name>
<dbReference type="AlphaFoldDB" id="A0A6A5HNH5"/>
<reference evidence="1 2" key="1">
    <citation type="submission" date="2019-12" db="EMBL/GenBank/DDBJ databases">
        <title>Chromosome-level assembly of the Caenorhabditis remanei genome.</title>
        <authorList>
            <person name="Teterina A.A."/>
            <person name="Willis J.H."/>
            <person name="Phillips P.C."/>
        </authorList>
    </citation>
    <scope>NUCLEOTIDE SEQUENCE [LARGE SCALE GENOMIC DNA]</scope>
    <source>
        <strain evidence="1 2">PX506</strain>
        <tissue evidence="1">Whole organism</tissue>
    </source>
</reference>
<proteinExistence type="predicted"/>
<dbReference type="GeneID" id="78773290"/>
<comment type="caution">
    <text evidence="1">The sequence shown here is derived from an EMBL/GenBank/DDBJ whole genome shotgun (WGS) entry which is preliminary data.</text>
</comment>
<dbReference type="CTD" id="78773290"/>
<organism evidence="1 2">
    <name type="scientific">Caenorhabditis remanei</name>
    <name type="common">Caenorhabditis vulgaris</name>
    <dbReference type="NCBI Taxonomy" id="31234"/>
    <lineage>
        <taxon>Eukaryota</taxon>
        <taxon>Metazoa</taxon>
        <taxon>Ecdysozoa</taxon>
        <taxon>Nematoda</taxon>
        <taxon>Chromadorea</taxon>
        <taxon>Rhabditida</taxon>
        <taxon>Rhabditina</taxon>
        <taxon>Rhabditomorpha</taxon>
        <taxon>Rhabditoidea</taxon>
        <taxon>Rhabditidae</taxon>
        <taxon>Peloderinae</taxon>
        <taxon>Caenorhabditis</taxon>
    </lineage>
</organism>
<dbReference type="RefSeq" id="XP_053591696.1">
    <property type="nucleotide sequence ID" value="XM_053723051.1"/>
</dbReference>
<evidence type="ECO:0000313" key="2">
    <source>
        <dbReference type="Proteomes" id="UP000483820"/>
    </source>
</evidence>
<gene>
    <name evidence="1" type="ORF">GCK72_001617</name>
</gene>
<sequence>MPCLGYKIFYKDVTLSKKLVTNGYTCFEIVTIVVIAIDSILKIEHQAIKKASSTGKVEELGSSSITDGA</sequence>
<dbReference type="EMBL" id="WUAV01000001">
    <property type="protein sequence ID" value="KAF1769800.1"/>
    <property type="molecule type" value="Genomic_DNA"/>
</dbReference>
<protein>
    <submittedName>
        <fullName evidence="1">Uncharacterized protein</fullName>
    </submittedName>
</protein>
<dbReference type="KEGG" id="crq:GCK72_001617"/>